<comment type="caution">
    <text evidence="1">The sequence shown here is derived from an EMBL/GenBank/DDBJ whole genome shotgun (WGS) entry which is preliminary data.</text>
</comment>
<evidence type="ECO:0000313" key="2">
    <source>
        <dbReference type="Proteomes" id="UP000760480"/>
    </source>
</evidence>
<accession>A0ABX1TH82</accession>
<dbReference type="Proteomes" id="UP000760480">
    <property type="component" value="Unassembled WGS sequence"/>
</dbReference>
<gene>
    <name evidence="1" type="ORF">E4P82_05645</name>
</gene>
<reference evidence="1 2" key="1">
    <citation type="submission" date="2019-03" db="EMBL/GenBank/DDBJ databases">
        <title>Metabolic reconstructions from genomes of highly enriched 'Candidatus Accumulibacter' and 'Candidatus Competibacter' bioreactor populations.</title>
        <authorList>
            <person name="Annavajhala M.K."/>
            <person name="Welles L."/>
            <person name="Abbas B."/>
            <person name="Sorokin D."/>
            <person name="Park H."/>
            <person name="Van Loosdrecht M."/>
            <person name="Chandran K."/>
        </authorList>
    </citation>
    <scope>NUCLEOTIDE SEQUENCE [LARGE SCALE GENOMIC DNA]</scope>
    <source>
        <strain evidence="1 2">SBR_G</strain>
    </source>
</reference>
<dbReference type="RefSeq" id="WP_169247992.1">
    <property type="nucleotide sequence ID" value="NZ_SPMZ01000016.1"/>
</dbReference>
<sequence>MTGAERKAFAVEVGRLILKLKENSNCDQIPDWNSTWLLELADKSGMGKSSIYNWWSAFCRETGLSITPRQASDEHRNAFFAWLDAQKQAAHRGMKIAPA</sequence>
<keyword evidence="2" id="KW-1185">Reference proteome</keyword>
<proteinExistence type="predicted"/>
<protein>
    <recommendedName>
        <fullName evidence="3">Helix-turn-helix domain-containing protein</fullName>
    </recommendedName>
</protein>
<evidence type="ECO:0008006" key="3">
    <source>
        <dbReference type="Google" id="ProtNLM"/>
    </source>
</evidence>
<organism evidence="1 2">
    <name type="scientific">Candidatus Competibacter phosphatis</name>
    <dbReference type="NCBI Taxonomy" id="221280"/>
    <lineage>
        <taxon>Bacteria</taxon>
        <taxon>Pseudomonadati</taxon>
        <taxon>Pseudomonadota</taxon>
        <taxon>Gammaproteobacteria</taxon>
        <taxon>Candidatus Competibacteraceae</taxon>
        <taxon>Candidatus Competibacter</taxon>
    </lineage>
</organism>
<dbReference type="EMBL" id="SPMZ01000016">
    <property type="protein sequence ID" value="NMQ18731.1"/>
    <property type="molecule type" value="Genomic_DNA"/>
</dbReference>
<name>A0ABX1TH82_9GAMM</name>
<evidence type="ECO:0000313" key="1">
    <source>
        <dbReference type="EMBL" id="NMQ18731.1"/>
    </source>
</evidence>